<organism evidence="1 2">
    <name type="scientific">Colletotrichum destructivum</name>
    <dbReference type="NCBI Taxonomy" id="34406"/>
    <lineage>
        <taxon>Eukaryota</taxon>
        <taxon>Fungi</taxon>
        <taxon>Dikarya</taxon>
        <taxon>Ascomycota</taxon>
        <taxon>Pezizomycotina</taxon>
        <taxon>Sordariomycetes</taxon>
        <taxon>Hypocreomycetidae</taxon>
        <taxon>Glomerellales</taxon>
        <taxon>Glomerellaceae</taxon>
        <taxon>Colletotrichum</taxon>
        <taxon>Colletotrichum destructivum species complex</taxon>
    </lineage>
</organism>
<reference evidence="2" key="1">
    <citation type="journal article" date="2023" name="bioRxiv">
        <title>Complete genome of the Medicago anthracnose fungus, Colletotrichum destructivum, reveals a mini-chromosome-like region within a core chromosome.</title>
        <authorList>
            <person name="Lapalu N."/>
            <person name="Simon A."/>
            <person name="Lu A."/>
            <person name="Plaumann P.-L."/>
            <person name="Amselem J."/>
            <person name="Pigne S."/>
            <person name="Auger A."/>
            <person name="Koch C."/>
            <person name="Dallery J.-F."/>
            <person name="O'Connell R.J."/>
        </authorList>
    </citation>
    <scope>NUCLEOTIDE SEQUENCE [LARGE SCALE GENOMIC DNA]</scope>
    <source>
        <strain evidence="2">CBS 520.97</strain>
    </source>
</reference>
<evidence type="ECO:0000313" key="1">
    <source>
        <dbReference type="EMBL" id="WQF78167.1"/>
    </source>
</evidence>
<dbReference type="AlphaFoldDB" id="A0AAX4I4T3"/>
<name>A0AAX4I4T3_9PEZI</name>
<proteinExistence type="predicted"/>
<keyword evidence="2" id="KW-1185">Reference proteome</keyword>
<dbReference type="KEGG" id="cdet:87939684"/>
<dbReference type="Proteomes" id="UP001322277">
    <property type="component" value="Chromosome 2"/>
</dbReference>
<dbReference type="EMBL" id="CP137306">
    <property type="protein sequence ID" value="WQF78167.1"/>
    <property type="molecule type" value="Genomic_DNA"/>
</dbReference>
<accession>A0AAX4I4T3</accession>
<protein>
    <submittedName>
        <fullName evidence="1">Uncharacterized protein</fullName>
    </submittedName>
</protein>
<gene>
    <name evidence="1" type="ORF">CDEST_03181</name>
</gene>
<dbReference type="RefSeq" id="XP_062775391.1">
    <property type="nucleotide sequence ID" value="XM_062919340.1"/>
</dbReference>
<sequence length="99" mass="10720">MELLPGYPPSPHPLSKTIFSAAKISIVLHSSTSPAFHRRQRRLPHLCRSRLRRVASSCVSKYHGQLTEVPCQREISGGCVLALSSGVFGGGGHGQSRTE</sequence>
<evidence type="ECO:0000313" key="2">
    <source>
        <dbReference type="Proteomes" id="UP001322277"/>
    </source>
</evidence>
<dbReference type="GeneID" id="87939684"/>